<dbReference type="AlphaFoldDB" id="A0AAX4ICZ0"/>
<keyword evidence="3" id="KW-1185">Reference proteome</keyword>
<accession>A0AAX4ICZ0</accession>
<feature type="signal peptide" evidence="1">
    <location>
        <begin position="1"/>
        <end position="17"/>
    </location>
</feature>
<dbReference type="KEGG" id="cdet:87942734"/>
<organism evidence="2 3">
    <name type="scientific">Colletotrichum destructivum</name>
    <dbReference type="NCBI Taxonomy" id="34406"/>
    <lineage>
        <taxon>Eukaryota</taxon>
        <taxon>Fungi</taxon>
        <taxon>Dikarya</taxon>
        <taxon>Ascomycota</taxon>
        <taxon>Pezizomycotina</taxon>
        <taxon>Sordariomycetes</taxon>
        <taxon>Hypocreomycetidae</taxon>
        <taxon>Glomerellales</taxon>
        <taxon>Glomerellaceae</taxon>
        <taxon>Colletotrichum</taxon>
        <taxon>Colletotrichum destructivum species complex</taxon>
    </lineage>
</organism>
<dbReference type="EMBL" id="CP137308">
    <property type="protein sequence ID" value="WQF81217.1"/>
    <property type="molecule type" value="Genomic_DNA"/>
</dbReference>
<proteinExistence type="predicted"/>
<name>A0AAX4ICZ0_9PEZI</name>
<feature type="chain" id="PRO_5043702277" evidence="1">
    <location>
        <begin position="18"/>
        <end position="228"/>
    </location>
</feature>
<evidence type="ECO:0000313" key="3">
    <source>
        <dbReference type="Proteomes" id="UP001322277"/>
    </source>
</evidence>
<dbReference type="GeneID" id="87942734"/>
<evidence type="ECO:0000256" key="1">
    <source>
        <dbReference type="SAM" id="SignalP"/>
    </source>
</evidence>
<gene>
    <name evidence="2" type="ORF">CDEST_06231</name>
</gene>
<keyword evidence="1" id="KW-0732">Signal</keyword>
<protein>
    <submittedName>
        <fullName evidence="2">Uncharacterized protein</fullName>
    </submittedName>
</protein>
<dbReference type="RefSeq" id="XP_062778441.1">
    <property type="nucleotide sequence ID" value="XM_062922390.1"/>
</dbReference>
<reference evidence="3" key="1">
    <citation type="journal article" date="2023" name="bioRxiv">
        <title>Complete genome of the Medicago anthracnose fungus, Colletotrichum destructivum, reveals a mini-chromosome-like region within a core chromosome.</title>
        <authorList>
            <person name="Lapalu N."/>
            <person name="Simon A."/>
            <person name="Lu A."/>
            <person name="Plaumann P.-L."/>
            <person name="Amselem J."/>
            <person name="Pigne S."/>
            <person name="Auger A."/>
            <person name="Koch C."/>
            <person name="Dallery J.-F."/>
            <person name="O'Connell R.J."/>
        </authorList>
    </citation>
    <scope>NUCLEOTIDE SEQUENCE [LARGE SCALE GENOMIC DNA]</scope>
    <source>
        <strain evidence="3">CBS 520.97</strain>
    </source>
</reference>
<evidence type="ECO:0000313" key="2">
    <source>
        <dbReference type="EMBL" id="WQF81217.1"/>
    </source>
</evidence>
<sequence>MLFYLGALAFLSCSVFSMPLSTTAETPHHTLRTKSSDDKRIVSESHQLLPRAGAPTPTLQSLGLRAREWDGNWVVGGPPGFLLYARVNNDGLTMDVYKMENPSPRYIKMRSAIAALWEDKSDYYLRSLLHIKYHSITNKATLSAMERAWELGDCGDNAECRILWNEDVPFDVLRDGPFGQGASRMIGEFSGMASHYISSFDMSQTGLDFNAGPDHPWLVINFRRYGDD</sequence>
<dbReference type="Proteomes" id="UP001322277">
    <property type="component" value="Chromosome 4"/>
</dbReference>